<dbReference type="InterPro" id="IPR000772">
    <property type="entry name" value="Ricin_B_lectin"/>
</dbReference>
<dbReference type="Pfam" id="PF00652">
    <property type="entry name" value="Ricin_B_lectin"/>
    <property type="match status" value="1"/>
</dbReference>
<evidence type="ECO:0000313" key="5">
    <source>
        <dbReference type="EMBL" id="EYC30201.1"/>
    </source>
</evidence>
<keyword evidence="3" id="KW-0472">Membrane</keyword>
<reference evidence="6" key="1">
    <citation type="journal article" date="2015" name="Nat. Genet.">
        <title>The genome and transcriptome of the zoonotic hookworm Ancylostoma ceylanicum identify infection-specific gene families.</title>
        <authorList>
            <person name="Schwarz E.M."/>
            <person name="Hu Y."/>
            <person name="Antoshechkin I."/>
            <person name="Miller M.M."/>
            <person name="Sternberg P.W."/>
            <person name="Aroian R.V."/>
        </authorList>
    </citation>
    <scope>NUCLEOTIDE SEQUENCE</scope>
    <source>
        <strain evidence="6">HY135</strain>
    </source>
</reference>
<evidence type="ECO:0000256" key="2">
    <source>
        <dbReference type="ARBA" id="ARBA00023211"/>
    </source>
</evidence>
<dbReference type="SUPFAM" id="SSF50370">
    <property type="entry name" value="Ricin B-like lectins"/>
    <property type="match status" value="1"/>
</dbReference>
<dbReference type="STRING" id="53326.A0A016VSB5"/>
<feature type="transmembrane region" description="Helical" evidence="3">
    <location>
        <begin position="35"/>
        <end position="59"/>
    </location>
</feature>
<comment type="caution">
    <text evidence="5">The sequence shown here is derived from an EMBL/GenBank/DDBJ whole genome shotgun (WGS) entry which is preliminary data.</text>
</comment>
<evidence type="ECO:0000256" key="1">
    <source>
        <dbReference type="ARBA" id="ARBA00001936"/>
    </source>
</evidence>
<dbReference type="AlphaFoldDB" id="A0A016VSB5"/>
<evidence type="ECO:0000259" key="4">
    <source>
        <dbReference type="Pfam" id="PF00652"/>
    </source>
</evidence>
<name>A0A016VSB5_9BILA</name>
<dbReference type="PROSITE" id="PS50231">
    <property type="entry name" value="RICIN_B_LECTIN"/>
    <property type="match status" value="1"/>
</dbReference>
<accession>A0A016VSB5</accession>
<dbReference type="InterPro" id="IPR035992">
    <property type="entry name" value="Ricin_B-like_lectins"/>
</dbReference>
<feature type="domain" description="Ricin B lectin" evidence="4">
    <location>
        <begin position="55"/>
        <end position="139"/>
    </location>
</feature>
<evidence type="ECO:0000256" key="3">
    <source>
        <dbReference type="SAM" id="Phobius"/>
    </source>
</evidence>
<keyword evidence="2" id="KW-0464">Manganese</keyword>
<keyword evidence="6" id="KW-1185">Reference proteome</keyword>
<keyword evidence="3" id="KW-1133">Transmembrane helix</keyword>
<keyword evidence="3" id="KW-0812">Transmembrane</keyword>
<comment type="cofactor">
    <cofactor evidence="1">
        <name>Mn(2+)</name>
        <dbReference type="ChEBI" id="CHEBI:29035"/>
    </cofactor>
</comment>
<organism evidence="5 6">
    <name type="scientific">Ancylostoma ceylanicum</name>
    <dbReference type="NCBI Taxonomy" id="53326"/>
    <lineage>
        <taxon>Eukaryota</taxon>
        <taxon>Metazoa</taxon>
        <taxon>Ecdysozoa</taxon>
        <taxon>Nematoda</taxon>
        <taxon>Chromadorea</taxon>
        <taxon>Rhabditida</taxon>
        <taxon>Rhabditina</taxon>
        <taxon>Rhabditomorpha</taxon>
        <taxon>Strongyloidea</taxon>
        <taxon>Ancylostomatidae</taxon>
        <taxon>Ancylostomatinae</taxon>
        <taxon>Ancylostoma</taxon>
    </lineage>
</organism>
<dbReference type="EMBL" id="JARK01001341">
    <property type="protein sequence ID" value="EYC30201.1"/>
    <property type="molecule type" value="Genomic_DNA"/>
</dbReference>
<dbReference type="Proteomes" id="UP000024635">
    <property type="component" value="Unassembled WGS sequence"/>
</dbReference>
<protein>
    <recommendedName>
        <fullName evidence="4">Ricin B lectin domain-containing protein</fullName>
    </recommendedName>
</protein>
<dbReference type="OrthoDB" id="330637at2759"/>
<gene>
    <name evidence="5" type="primary">Acey_s0005.g2508</name>
    <name evidence="5" type="ORF">Y032_0005g2508</name>
</gene>
<dbReference type="Gene3D" id="2.80.10.50">
    <property type="match status" value="1"/>
</dbReference>
<proteinExistence type="predicted"/>
<sequence>MTYLHLPVIMLHQKLYVVLKIFLGFDKEISVFVPLIYNLFLIHAFLIFAVVDIFQAWALTERGEIRSDDLCLSSGGAFSVDNLLRLERCNVASPNQKHLFKYDAETEKIVHVKTGRCVSAGKGSEAELRSCVDSAAQRWSVEGYVQ</sequence>
<evidence type="ECO:0000313" key="6">
    <source>
        <dbReference type="Proteomes" id="UP000024635"/>
    </source>
</evidence>